<sequence length="310" mass="34336">MLLTRFDYKYNFMGIRHIAMAFSVVLITVSIISFFVRGLAFGLDFTGGTLIEVGYKQPVQLEKIRTNLHNNGFADAVLQYFGTDRDVIIRLGQHEESKDNRLSTQILKILQTDGEALEMRRVEYVGPQVGNELIEKGVLAVIYTLIGILIYVALRFEYRLATGAIVALLHDPILIVGLFSLFQLEFDLTVLAAILAVIGYSINDTIVVYDRIRDNLIKMRKQSVIDVMNTSINQTLSRTVMTSTTTLLVVVVLFFVGGELIHGFALALIAGIVVGTYSSIYVASALALELGVSRENLMPVPKEGANIKTP</sequence>
<evidence type="ECO:0000256" key="3">
    <source>
        <dbReference type="ARBA" id="ARBA00022475"/>
    </source>
</evidence>
<keyword evidence="7 12" id="KW-0811">Translocation</keyword>
<keyword evidence="15" id="KW-1185">Reference proteome</keyword>
<gene>
    <name evidence="12" type="primary">secF</name>
    <name evidence="14" type="ORF">THII_1208</name>
</gene>
<organism evidence="14 15">
    <name type="scientific">Thioploca ingrica</name>
    <dbReference type="NCBI Taxonomy" id="40754"/>
    <lineage>
        <taxon>Bacteria</taxon>
        <taxon>Pseudomonadati</taxon>
        <taxon>Pseudomonadota</taxon>
        <taxon>Gammaproteobacteria</taxon>
        <taxon>Thiotrichales</taxon>
        <taxon>Thiotrichaceae</taxon>
        <taxon>Thioploca</taxon>
    </lineage>
</organism>
<dbReference type="InterPro" id="IPR055344">
    <property type="entry name" value="SecD_SecF_C_bact"/>
</dbReference>
<keyword evidence="5 12" id="KW-0653">Protein transport</keyword>
<keyword evidence="4 12" id="KW-0812">Transmembrane</keyword>
<dbReference type="GO" id="GO:0065002">
    <property type="term" value="P:intracellular protein transmembrane transport"/>
    <property type="evidence" value="ECO:0007669"/>
    <property type="project" value="UniProtKB-UniRule"/>
</dbReference>
<dbReference type="FunFam" id="1.20.1640.10:FF:000024">
    <property type="entry name" value="Multifunctional fusion protein"/>
    <property type="match status" value="1"/>
</dbReference>
<dbReference type="Gene3D" id="1.20.1640.10">
    <property type="entry name" value="Multidrug efflux transporter AcrB transmembrane domain"/>
    <property type="match status" value="1"/>
</dbReference>
<dbReference type="OrthoDB" id="9774769at2"/>
<evidence type="ECO:0000256" key="2">
    <source>
        <dbReference type="ARBA" id="ARBA00022448"/>
    </source>
</evidence>
<evidence type="ECO:0000256" key="9">
    <source>
        <dbReference type="ARBA" id="ARBA00059018"/>
    </source>
</evidence>
<proteinExistence type="inferred from homology"/>
<dbReference type="PRINTS" id="PR01755">
    <property type="entry name" value="SECFTRNLCASE"/>
</dbReference>
<evidence type="ECO:0000256" key="10">
    <source>
        <dbReference type="ARBA" id="ARBA00060856"/>
    </source>
</evidence>
<evidence type="ECO:0000256" key="6">
    <source>
        <dbReference type="ARBA" id="ARBA00022989"/>
    </source>
</evidence>
<comment type="similarity">
    <text evidence="12">Belongs to the SecD/SecF family. SecF subfamily.</text>
</comment>
<dbReference type="PANTHER" id="PTHR30081">
    <property type="entry name" value="PROTEIN-EXPORT MEMBRANE PROTEIN SEC"/>
    <property type="match status" value="1"/>
</dbReference>
<dbReference type="InterPro" id="IPR005665">
    <property type="entry name" value="SecF_bac"/>
</dbReference>
<keyword evidence="8 12" id="KW-0472">Membrane</keyword>
<comment type="function">
    <text evidence="9 12">Part of the Sec protein translocase complex. Interacts with the SecYEG preprotein conducting channel. SecDF uses the proton motive force (PMF) to complete protein translocation after the ATP-dependent function of SecA.</text>
</comment>
<feature type="domain" description="Protein export membrane protein SecD/SecF C-terminal" evidence="13">
    <location>
        <begin position="109"/>
        <end position="291"/>
    </location>
</feature>
<dbReference type="InterPro" id="IPR022645">
    <property type="entry name" value="SecD/SecF_bac"/>
</dbReference>
<feature type="transmembrane region" description="Helical" evidence="12">
    <location>
        <begin position="264"/>
        <end position="288"/>
    </location>
</feature>
<evidence type="ECO:0000256" key="1">
    <source>
        <dbReference type="ARBA" id="ARBA00004651"/>
    </source>
</evidence>
<dbReference type="InterPro" id="IPR022646">
    <property type="entry name" value="SecD/SecF_CS"/>
</dbReference>
<dbReference type="NCBIfam" id="TIGR00916">
    <property type="entry name" value="2A0604s01"/>
    <property type="match status" value="1"/>
</dbReference>
<dbReference type="SUPFAM" id="SSF82866">
    <property type="entry name" value="Multidrug efflux transporter AcrB transmembrane domain"/>
    <property type="match status" value="1"/>
</dbReference>
<reference evidence="14 15" key="1">
    <citation type="journal article" date="2014" name="ISME J.">
        <title>Ecophysiology of Thioploca ingrica as revealed by the complete genome sequence supplemented with proteomic evidence.</title>
        <authorList>
            <person name="Kojima H."/>
            <person name="Ogura Y."/>
            <person name="Yamamoto N."/>
            <person name="Togashi T."/>
            <person name="Mori H."/>
            <person name="Watanabe T."/>
            <person name="Nemoto F."/>
            <person name="Kurokawa K."/>
            <person name="Hayashi T."/>
            <person name="Fukui M."/>
        </authorList>
    </citation>
    <scope>NUCLEOTIDE SEQUENCE [LARGE SCALE GENOMIC DNA]</scope>
</reference>
<dbReference type="PANTHER" id="PTHR30081:SF8">
    <property type="entry name" value="PROTEIN TRANSLOCASE SUBUNIT SECF"/>
    <property type="match status" value="1"/>
</dbReference>
<evidence type="ECO:0000256" key="8">
    <source>
        <dbReference type="ARBA" id="ARBA00023136"/>
    </source>
</evidence>
<feature type="transmembrane region" description="Helical" evidence="12">
    <location>
        <begin position="21"/>
        <end position="40"/>
    </location>
</feature>
<feature type="transmembrane region" description="Helical" evidence="12">
    <location>
        <begin position="188"/>
        <end position="209"/>
    </location>
</feature>
<dbReference type="GO" id="GO:0005886">
    <property type="term" value="C:plasma membrane"/>
    <property type="evidence" value="ECO:0007669"/>
    <property type="project" value="UniProtKB-SubCell"/>
</dbReference>
<evidence type="ECO:0000259" key="13">
    <source>
        <dbReference type="Pfam" id="PF02355"/>
    </source>
</evidence>
<comment type="similarity">
    <text evidence="10">In the C-terminal section; belongs to the SecD/SecF family. SecF subfamily.</text>
</comment>
<feature type="transmembrane region" description="Helical" evidence="12">
    <location>
        <begin position="137"/>
        <end position="154"/>
    </location>
</feature>
<dbReference type="Proteomes" id="UP000031623">
    <property type="component" value="Chromosome"/>
</dbReference>
<evidence type="ECO:0000256" key="7">
    <source>
        <dbReference type="ARBA" id="ARBA00023010"/>
    </source>
</evidence>
<protein>
    <recommendedName>
        <fullName evidence="12">Protein-export membrane protein SecF</fullName>
    </recommendedName>
</protein>
<evidence type="ECO:0000313" key="15">
    <source>
        <dbReference type="Proteomes" id="UP000031623"/>
    </source>
</evidence>
<keyword evidence="3 12" id="KW-1003">Cell membrane</keyword>
<comment type="subcellular location">
    <subcellularLocation>
        <location evidence="1 12">Cell membrane</location>
        <topology evidence="1 12">Multi-pass membrane protein</topology>
    </subcellularLocation>
</comment>
<keyword evidence="2 12" id="KW-0813">Transport</keyword>
<dbReference type="InterPro" id="IPR022813">
    <property type="entry name" value="SecD/SecF_arch_bac"/>
</dbReference>
<dbReference type="InterPro" id="IPR048634">
    <property type="entry name" value="SecD_SecF_C"/>
</dbReference>
<dbReference type="HOGENOM" id="CLU_050012_1_0_6"/>
<dbReference type="NCBIfam" id="TIGR00966">
    <property type="entry name" value="transloc_SecF"/>
    <property type="match status" value="1"/>
</dbReference>
<keyword evidence="6 12" id="KW-1133">Transmembrane helix</keyword>
<evidence type="ECO:0000313" key="14">
    <source>
        <dbReference type="EMBL" id="BAP55505.1"/>
    </source>
</evidence>
<dbReference type="KEGG" id="tig:THII_1208"/>
<dbReference type="GO" id="GO:0006605">
    <property type="term" value="P:protein targeting"/>
    <property type="evidence" value="ECO:0007669"/>
    <property type="project" value="UniProtKB-UniRule"/>
</dbReference>
<dbReference type="STRING" id="40754.THII_1208"/>
<feature type="transmembrane region" description="Helical" evidence="12">
    <location>
        <begin position="240"/>
        <end position="258"/>
    </location>
</feature>
<dbReference type="GO" id="GO:0043952">
    <property type="term" value="P:protein transport by the Sec complex"/>
    <property type="evidence" value="ECO:0007669"/>
    <property type="project" value="UniProtKB-UniRule"/>
</dbReference>
<dbReference type="EMBL" id="AP014633">
    <property type="protein sequence ID" value="BAP55505.1"/>
    <property type="molecule type" value="Genomic_DNA"/>
</dbReference>
<accession>A0A090AKF6</accession>
<comment type="subunit">
    <text evidence="12">Forms a complex with SecD. Part of the essential Sec protein translocation apparatus which comprises SecA, SecYEG and auxiliary proteins SecDF-YajC and YidC.</text>
</comment>
<dbReference type="HAMAP" id="MF_01464_B">
    <property type="entry name" value="SecF_B"/>
    <property type="match status" value="1"/>
</dbReference>
<dbReference type="Pfam" id="PF02355">
    <property type="entry name" value="SecD_SecF_C"/>
    <property type="match status" value="1"/>
</dbReference>
<dbReference type="Pfam" id="PF07549">
    <property type="entry name" value="Sec_GG"/>
    <property type="match status" value="1"/>
</dbReference>
<feature type="transmembrane region" description="Helical" evidence="12">
    <location>
        <begin position="161"/>
        <end position="182"/>
    </location>
</feature>
<evidence type="ECO:0000256" key="12">
    <source>
        <dbReference type="HAMAP-Rule" id="MF_01464"/>
    </source>
</evidence>
<name>A0A090AKF6_9GAMM</name>
<evidence type="ECO:0000256" key="5">
    <source>
        <dbReference type="ARBA" id="ARBA00022927"/>
    </source>
</evidence>
<dbReference type="GO" id="GO:0015450">
    <property type="term" value="F:protein-transporting ATPase activity"/>
    <property type="evidence" value="ECO:0007669"/>
    <property type="project" value="InterPro"/>
</dbReference>
<dbReference type="AlphaFoldDB" id="A0A090AKF6"/>
<evidence type="ECO:0000256" key="4">
    <source>
        <dbReference type="ARBA" id="ARBA00022692"/>
    </source>
</evidence>
<comment type="similarity">
    <text evidence="11">In the N-terminal section; belongs to the SecD/SecF family. SecD subfamily.</text>
</comment>
<evidence type="ECO:0000256" key="11">
    <source>
        <dbReference type="ARBA" id="ARBA00061053"/>
    </source>
</evidence>